<dbReference type="RefSeq" id="WP_097114391.1">
    <property type="nucleotide sequence ID" value="NZ_CP083931.1"/>
</dbReference>
<proteinExistence type="inferred from homology"/>
<evidence type="ECO:0000256" key="6">
    <source>
        <dbReference type="ARBA" id="ARBA00022839"/>
    </source>
</evidence>
<dbReference type="InterPro" id="IPR006697">
    <property type="entry name" value="RecC"/>
</dbReference>
<keyword evidence="6 10" id="KW-0269">Exonuclease</keyword>
<dbReference type="AlphaFoldDB" id="A0A286ECS7"/>
<dbReference type="InterPro" id="IPR027417">
    <property type="entry name" value="P-loop_NTPase"/>
</dbReference>
<dbReference type="Gene3D" id="3.40.50.300">
    <property type="entry name" value="P-loop containing nucleotide triphosphate hydrolases"/>
    <property type="match status" value="2"/>
</dbReference>
<dbReference type="PIRSF" id="PIRSF000980">
    <property type="entry name" value="RecC"/>
    <property type="match status" value="1"/>
</dbReference>
<evidence type="ECO:0000313" key="13">
    <source>
        <dbReference type="Proteomes" id="UP000219669"/>
    </source>
</evidence>
<dbReference type="SUPFAM" id="SSF52980">
    <property type="entry name" value="Restriction endonuclease-like"/>
    <property type="match status" value="1"/>
</dbReference>
<evidence type="ECO:0000256" key="8">
    <source>
        <dbReference type="ARBA" id="ARBA00023125"/>
    </source>
</evidence>
<comment type="miscellaneous">
    <text evidence="10">In the RecBCD complex, RecB has a slow 3'-5' helicase, an exonuclease activity and loads RecA onto ssDNA, RecD has a fast 5'-3' helicase activity, while RecC stimulates the ATPase and processivity of the RecB helicase and contributes to recognition of the Chi site.</text>
</comment>
<dbReference type="HAMAP" id="MF_01486">
    <property type="entry name" value="RecC"/>
    <property type="match status" value="1"/>
</dbReference>
<keyword evidence="5 10" id="KW-0347">Helicase</keyword>
<organism evidence="12 13">
    <name type="scientific">Alysiella filiformis DSM 16848</name>
    <dbReference type="NCBI Taxonomy" id="1120981"/>
    <lineage>
        <taxon>Bacteria</taxon>
        <taxon>Pseudomonadati</taxon>
        <taxon>Pseudomonadota</taxon>
        <taxon>Betaproteobacteria</taxon>
        <taxon>Neisseriales</taxon>
        <taxon>Neisseriaceae</taxon>
        <taxon>Alysiella</taxon>
    </lineage>
</organism>
<reference evidence="12 13" key="1">
    <citation type="submission" date="2017-09" db="EMBL/GenBank/DDBJ databases">
        <authorList>
            <person name="Ehlers B."/>
            <person name="Leendertz F.H."/>
        </authorList>
    </citation>
    <scope>NUCLEOTIDE SEQUENCE [LARGE SCALE GENOMIC DNA]</scope>
    <source>
        <strain evidence="12 13">DSM 16848</strain>
    </source>
</reference>
<keyword evidence="9 10" id="KW-0234">DNA repair</keyword>
<evidence type="ECO:0000256" key="5">
    <source>
        <dbReference type="ARBA" id="ARBA00022806"/>
    </source>
</evidence>
<evidence type="ECO:0000256" key="10">
    <source>
        <dbReference type="HAMAP-Rule" id="MF_01486"/>
    </source>
</evidence>
<keyword evidence="3 10" id="KW-0227">DNA damage</keyword>
<dbReference type="InterPro" id="IPR013986">
    <property type="entry name" value="DExx_box_DNA_helicase_dom_sf"/>
</dbReference>
<keyword evidence="1 10" id="KW-0540">Nuclease</keyword>
<name>A0A286ECS7_9NEIS</name>
<dbReference type="Gene3D" id="1.10.10.160">
    <property type="match status" value="1"/>
</dbReference>
<evidence type="ECO:0000256" key="9">
    <source>
        <dbReference type="ARBA" id="ARBA00023204"/>
    </source>
</evidence>
<evidence type="ECO:0000259" key="11">
    <source>
        <dbReference type="Pfam" id="PF17946"/>
    </source>
</evidence>
<dbReference type="PANTHER" id="PTHR30591:SF1">
    <property type="entry name" value="RECBCD ENZYME SUBUNIT RECC"/>
    <property type="match status" value="1"/>
</dbReference>
<dbReference type="Gene3D" id="3.40.50.10930">
    <property type="match status" value="1"/>
</dbReference>
<evidence type="ECO:0000256" key="7">
    <source>
        <dbReference type="ARBA" id="ARBA00022840"/>
    </source>
</evidence>
<gene>
    <name evidence="10" type="primary">recC</name>
    <name evidence="12" type="ORF">SAMN02746062_01351</name>
</gene>
<sequence>MLHLYQSNKLEYLADLMVRLQSLTPLQHPMAAEEIVVQSQGMRRFISQYLAEKQGIAANLRFSLPAGLSWRLTREMLPNTPALNPFSTPVLQWRLLTLFQSPEFASAPQFQAAHNALHSYLQNGEYAAYQLAAQLADVFDQYLVYRPNWIEAWATGKRIAQLDAKSAAEQDWQMALWQYLDDGKQQTAHRAQLWHDLMQELAQPKVRLPERFFVFGIATLAPMYLALLKQLALHSEVHILALNPSAEYWGNVIEPAQILQHQHDFDLSQQGHPLLASLGKQGRDFFNDLTEADIQLDIPVFDENAVSGSLLHSLQYHIQTQTLPEIAHQEHDFMAQHQAHLQENVLPKQPEIAQIYHNNIKKIDENADLNSEDKRIQRNIAQFRADNSIQIHSAHSPLRELQILKDQLLQLLHQNRDWQPHDIAVLTPHIEPYAPFIEAVFGEHGGGTPLPFCLSDVKLSRRQPFLYALEQILGLLGSRFETDKLLPLLDSDLILQKFNLNREDLPLLHDTVAQLNIRWGADQQQRAQYGDSHALFTWQQGLERLILGFVLPENAPLWQGTMAHASRPDDLNALSNFAIFIRKLNEIRQQWQSPCHIGGWCERIRHLQSELLHIPTQEQHAVQQLEQALADWLAESALADFQAAIGADTAIQHINRFLSTQSEAGFLRGGITFCSMVPMRSLPFKVLCLIGLNDGDFPRTTKASSFDLIAKHTQKGDRARRDDDRYLFLEAILSAREVLYLSFVGKDIRTDEMRAPSALLNELGDTIAHLGNIPTSDLMQNWVIQHPLQAFSRQYFSGSHALFSSRQDYAAALNVPAQKLLPFINRLPENPISSNHLIIEQKSLIQFWRNPVRHYLRQQLDWQAPYHQNPWQSEEPFIPDTPRQLADAYVQARQKGQDFEQLANELAAKSLLPTGKLGELVRHEYASKAALIRSDLIHSPRRPERKGTLHTDSGSLNFRLNHNHEMGQIIYATQFLHQGNEHGRLFASDKIELLLLHLIYCATTDDTPQATHLIQLTETTSLPPIDRYVAKDNLALWLAAYQAGQLAPQPFFPRVNLAAANALYTASKPENATWQKAIEAAASVYHTGFNVNGQDNYPEVKLIYGRNDEDELPYLLPAFRALTENLFAPLSGCLKALSGQDGA</sequence>
<comment type="similarity">
    <text evidence="10">Belongs to the RecC family.</text>
</comment>
<dbReference type="Proteomes" id="UP000219669">
    <property type="component" value="Unassembled WGS sequence"/>
</dbReference>
<dbReference type="InterPro" id="IPR011335">
    <property type="entry name" value="Restrct_endonuc-II-like"/>
</dbReference>
<evidence type="ECO:0000256" key="1">
    <source>
        <dbReference type="ARBA" id="ARBA00022722"/>
    </source>
</evidence>
<feature type="domain" description="RecC C-terminal" evidence="11">
    <location>
        <begin position="839"/>
        <end position="1063"/>
    </location>
</feature>
<dbReference type="GO" id="GO:0005524">
    <property type="term" value="F:ATP binding"/>
    <property type="evidence" value="ECO:0007669"/>
    <property type="project" value="UniProtKB-UniRule"/>
</dbReference>
<dbReference type="SUPFAM" id="SSF52540">
    <property type="entry name" value="P-loop containing nucleoside triphosphate hydrolases"/>
    <property type="match status" value="2"/>
</dbReference>
<keyword evidence="2 10" id="KW-0547">Nucleotide-binding</keyword>
<dbReference type="PANTHER" id="PTHR30591">
    <property type="entry name" value="RECBCD ENZYME SUBUNIT RECC"/>
    <property type="match status" value="1"/>
</dbReference>
<evidence type="ECO:0000256" key="4">
    <source>
        <dbReference type="ARBA" id="ARBA00022801"/>
    </source>
</evidence>
<keyword evidence="13" id="KW-1185">Reference proteome</keyword>
<dbReference type="Pfam" id="PF04257">
    <property type="entry name" value="Exonuc_V_gamma"/>
    <property type="match status" value="1"/>
</dbReference>
<dbReference type="GO" id="GO:0009338">
    <property type="term" value="C:exodeoxyribonuclease V complex"/>
    <property type="evidence" value="ECO:0007669"/>
    <property type="project" value="InterPro"/>
</dbReference>
<dbReference type="Pfam" id="PF17946">
    <property type="entry name" value="RecC_C"/>
    <property type="match status" value="1"/>
</dbReference>
<dbReference type="NCBIfam" id="TIGR01450">
    <property type="entry name" value="recC"/>
    <property type="match status" value="1"/>
</dbReference>
<evidence type="ECO:0000256" key="2">
    <source>
        <dbReference type="ARBA" id="ARBA00022741"/>
    </source>
</evidence>
<evidence type="ECO:0000313" key="12">
    <source>
        <dbReference type="EMBL" id="SOD68680.1"/>
    </source>
</evidence>
<dbReference type="GO" id="GO:0000724">
    <property type="term" value="P:double-strand break repair via homologous recombination"/>
    <property type="evidence" value="ECO:0007669"/>
    <property type="project" value="UniProtKB-UniRule"/>
</dbReference>
<evidence type="ECO:0000256" key="3">
    <source>
        <dbReference type="ARBA" id="ARBA00022763"/>
    </source>
</evidence>
<dbReference type="GO" id="GO:0003677">
    <property type="term" value="F:DNA binding"/>
    <property type="evidence" value="ECO:0007669"/>
    <property type="project" value="UniProtKB-UniRule"/>
</dbReference>
<protein>
    <recommendedName>
        <fullName evidence="10">RecBCD enzyme subunit RecC</fullName>
    </recommendedName>
    <alternativeName>
        <fullName evidence="10">Exonuclease V subunit RecC</fullName>
        <shortName evidence="10">ExoV subunit RecC</shortName>
    </alternativeName>
    <alternativeName>
        <fullName evidence="10">Helicase/nuclease RecBCD subunit RecC</fullName>
    </alternativeName>
</protein>
<dbReference type="GO" id="GO:0003678">
    <property type="term" value="F:DNA helicase activity"/>
    <property type="evidence" value="ECO:0007669"/>
    <property type="project" value="UniProtKB-UniRule"/>
</dbReference>
<comment type="subunit">
    <text evidence="10">Heterotrimer of RecB, RecC and RecD. All subunits contribute to DNA-binding.</text>
</comment>
<dbReference type="GO" id="GO:0008854">
    <property type="term" value="F:exodeoxyribonuclease V activity"/>
    <property type="evidence" value="ECO:0007669"/>
    <property type="project" value="InterPro"/>
</dbReference>
<keyword evidence="4 10" id="KW-0378">Hydrolase</keyword>
<comment type="function">
    <text evidence="10">A helicase/nuclease that prepares dsDNA breaks (DSB) for recombinational DNA repair. Binds to DSBs and unwinds DNA via a highly rapid and processive ATP-dependent bidirectional helicase activity. Unwinds dsDNA until it encounters a Chi (crossover hotspot instigator) sequence from the 3' direction. Cuts ssDNA a few nucleotides 3' to the Chi site. The properties and activities of the enzyme are changed at Chi. The Chi-altered holoenzyme produces a long 3'-ssDNA overhang and facilitates RecA-binding to the ssDNA for homologous DNA recombination and repair. Holoenzyme degrades any linearized DNA that is unable to undergo homologous recombination. In the holoenzyme this subunit recognizes the wild-type Chi sequence, and when added to isolated RecB increases its ATP-dependent helicase processivity.</text>
</comment>
<dbReference type="OrthoDB" id="9762834at2"/>
<keyword evidence="8 10" id="KW-0238">DNA-binding</keyword>
<keyword evidence="7 10" id="KW-0067">ATP-binding</keyword>
<dbReference type="InterPro" id="IPR041500">
    <property type="entry name" value="RecC_C"/>
</dbReference>
<accession>A0A286ECS7</accession>
<dbReference type="EMBL" id="OCNF01000010">
    <property type="protein sequence ID" value="SOD68680.1"/>
    <property type="molecule type" value="Genomic_DNA"/>
</dbReference>